<dbReference type="AlphaFoldDB" id="A0AA45C4V0"/>
<evidence type="ECO:0000313" key="2">
    <source>
        <dbReference type="Proteomes" id="UP000245921"/>
    </source>
</evidence>
<name>A0AA45C4V0_9BACT</name>
<gene>
    <name evidence="1" type="ORF">C7380_12525</name>
</gene>
<dbReference type="RefSeq" id="WP_109606367.1">
    <property type="nucleotide sequence ID" value="NZ_QGGI01000025.1"/>
</dbReference>
<protein>
    <submittedName>
        <fullName evidence="1">Uncharacterized protein</fullName>
    </submittedName>
</protein>
<comment type="caution">
    <text evidence="1">The sequence shown here is derived from an EMBL/GenBank/DDBJ whole genome shotgun (WGS) entry which is preliminary data.</text>
</comment>
<reference evidence="1 2" key="1">
    <citation type="submission" date="2018-05" db="EMBL/GenBank/DDBJ databases">
        <title>Genomic Encyclopedia of Type Strains, Phase IV (KMG-IV): sequencing the most valuable type-strain genomes for metagenomic binning, comparative biology and taxonomic classification.</title>
        <authorList>
            <person name="Goeker M."/>
        </authorList>
    </citation>
    <scope>NUCLEOTIDE SEQUENCE [LARGE SCALE GENOMIC DNA]</scope>
    <source>
        <strain evidence="1 2">DSM 24906</strain>
    </source>
</reference>
<proteinExistence type="predicted"/>
<evidence type="ECO:0000313" key="1">
    <source>
        <dbReference type="EMBL" id="PWJ87284.1"/>
    </source>
</evidence>
<sequence length="394" mass="46133">MQYIKKILELVSSLGTPSFHSQLGELIKTETKSTKVVFIRYIEDMFIIFDAQGVVPKKLEYINLDEAVQEFDQLNMFEFSFNTYILCDGEFEDYEVIELLNRSFEKEEDLYEKNRLETVIDRLSYQLSAIKELVLSLSEPLNEESFIEIVQSTISELLFSSAITYKVNAMKANKISNIGYIDLDIDSIKMDEILISSIEMKYALIMEDIQELEYLKEKKVKSIIPIGELDNEAYLIMVIRDTKIDPEEKLFVEAIFRIIQHFYIKQFVELIDFKEQITMKTLRILQVFDNLLDIVKNPVNLEKKFIETINYLSEVHNVSSRKLAHDLPVGVYSNREINDIDCDMMIVYTCEENSSNMKEICINISENHKENYLELLNIMTLILESYETVLESKK</sequence>
<keyword evidence="2" id="KW-1185">Reference proteome</keyword>
<accession>A0AA45C4V0</accession>
<dbReference type="Proteomes" id="UP000245921">
    <property type="component" value="Unassembled WGS sequence"/>
</dbReference>
<organism evidence="1 2">
    <name type="scientific">Oceanotoga teriensis</name>
    <dbReference type="NCBI Taxonomy" id="515440"/>
    <lineage>
        <taxon>Bacteria</taxon>
        <taxon>Thermotogati</taxon>
        <taxon>Thermotogota</taxon>
        <taxon>Thermotogae</taxon>
        <taxon>Petrotogales</taxon>
        <taxon>Petrotogaceae</taxon>
        <taxon>Oceanotoga</taxon>
    </lineage>
</organism>
<dbReference type="EMBL" id="QGGI01000025">
    <property type="protein sequence ID" value="PWJ87284.1"/>
    <property type="molecule type" value="Genomic_DNA"/>
</dbReference>